<dbReference type="VEuPathDB" id="FungiDB:ASPBRDRAFT_190628"/>
<dbReference type="AlphaFoldDB" id="A0A1L9V075"/>
<dbReference type="OrthoDB" id="442731at2759"/>
<protein>
    <submittedName>
        <fullName evidence="2">Uncharacterized protein</fullName>
    </submittedName>
</protein>
<dbReference type="RefSeq" id="XP_067484557.1">
    <property type="nucleotide sequence ID" value="XM_067620264.1"/>
</dbReference>
<dbReference type="EMBL" id="KV878679">
    <property type="protein sequence ID" value="OJJ77310.1"/>
    <property type="molecule type" value="Genomic_DNA"/>
</dbReference>
<dbReference type="Proteomes" id="UP000184499">
    <property type="component" value="Unassembled WGS sequence"/>
</dbReference>
<name>A0A1L9V075_ASPBC</name>
<gene>
    <name evidence="2" type="ORF">ASPBRDRAFT_190628</name>
</gene>
<feature type="region of interest" description="Disordered" evidence="1">
    <location>
        <begin position="85"/>
        <end position="104"/>
    </location>
</feature>
<dbReference type="GeneID" id="93572752"/>
<accession>A0A1L9V075</accession>
<evidence type="ECO:0000256" key="1">
    <source>
        <dbReference type="SAM" id="MobiDB-lite"/>
    </source>
</evidence>
<sequence>MKLTNHLPYLQFNELLLHYLSVGIGAGFYGDALYNALQGDDSSTSQQITSSSTATSSPSSSQSTQKGQVAVVREASLARDPIRLSLRDGQSTVSDQDGGFGKTAGKSIPSILNRQLKCTFGPVGASQGKQQATGSGALENLEKKRRACATVRNQIRAQGT</sequence>
<evidence type="ECO:0000313" key="2">
    <source>
        <dbReference type="EMBL" id="OJJ77310.1"/>
    </source>
</evidence>
<proteinExistence type="predicted"/>
<dbReference type="STRING" id="767769.A0A1L9V075"/>
<feature type="region of interest" description="Disordered" evidence="1">
    <location>
        <begin position="41"/>
        <end position="70"/>
    </location>
</feature>
<reference evidence="3" key="1">
    <citation type="journal article" date="2017" name="Genome Biol.">
        <title>Comparative genomics reveals high biological diversity and specific adaptations in the industrially and medically important fungal genus Aspergillus.</title>
        <authorList>
            <person name="de Vries R.P."/>
            <person name="Riley R."/>
            <person name="Wiebenga A."/>
            <person name="Aguilar-Osorio G."/>
            <person name="Amillis S."/>
            <person name="Uchima C.A."/>
            <person name="Anderluh G."/>
            <person name="Asadollahi M."/>
            <person name="Askin M."/>
            <person name="Barry K."/>
            <person name="Battaglia E."/>
            <person name="Bayram O."/>
            <person name="Benocci T."/>
            <person name="Braus-Stromeyer S.A."/>
            <person name="Caldana C."/>
            <person name="Canovas D."/>
            <person name="Cerqueira G.C."/>
            <person name="Chen F."/>
            <person name="Chen W."/>
            <person name="Choi C."/>
            <person name="Clum A."/>
            <person name="Dos Santos R.A."/>
            <person name="Damasio A.R."/>
            <person name="Diallinas G."/>
            <person name="Emri T."/>
            <person name="Fekete E."/>
            <person name="Flipphi M."/>
            <person name="Freyberg S."/>
            <person name="Gallo A."/>
            <person name="Gournas C."/>
            <person name="Habgood R."/>
            <person name="Hainaut M."/>
            <person name="Harispe M.L."/>
            <person name="Henrissat B."/>
            <person name="Hilden K.S."/>
            <person name="Hope R."/>
            <person name="Hossain A."/>
            <person name="Karabika E."/>
            <person name="Karaffa L."/>
            <person name="Karanyi Z."/>
            <person name="Krasevec N."/>
            <person name="Kuo A."/>
            <person name="Kusch H."/>
            <person name="LaButti K."/>
            <person name="Lagendijk E.L."/>
            <person name="Lapidus A."/>
            <person name="Levasseur A."/>
            <person name="Lindquist E."/>
            <person name="Lipzen A."/>
            <person name="Logrieco A.F."/>
            <person name="MacCabe A."/>
            <person name="Maekelae M.R."/>
            <person name="Malavazi I."/>
            <person name="Melin P."/>
            <person name="Meyer V."/>
            <person name="Mielnichuk N."/>
            <person name="Miskei M."/>
            <person name="Molnar A.P."/>
            <person name="Mule G."/>
            <person name="Ngan C.Y."/>
            <person name="Orejas M."/>
            <person name="Orosz E."/>
            <person name="Ouedraogo J.P."/>
            <person name="Overkamp K.M."/>
            <person name="Park H.-S."/>
            <person name="Perrone G."/>
            <person name="Piumi F."/>
            <person name="Punt P.J."/>
            <person name="Ram A.F."/>
            <person name="Ramon A."/>
            <person name="Rauscher S."/>
            <person name="Record E."/>
            <person name="Riano-Pachon D.M."/>
            <person name="Robert V."/>
            <person name="Roehrig J."/>
            <person name="Ruller R."/>
            <person name="Salamov A."/>
            <person name="Salih N.S."/>
            <person name="Samson R.A."/>
            <person name="Sandor E."/>
            <person name="Sanguinetti M."/>
            <person name="Schuetze T."/>
            <person name="Sepcic K."/>
            <person name="Shelest E."/>
            <person name="Sherlock G."/>
            <person name="Sophianopoulou V."/>
            <person name="Squina F.M."/>
            <person name="Sun H."/>
            <person name="Susca A."/>
            <person name="Todd R.B."/>
            <person name="Tsang A."/>
            <person name="Unkles S.E."/>
            <person name="van de Wiele N."/>
            <person name="van Rossen-Uffink D."/>
            <person name="Oliveira J.V."/>
            <person name="Vesth T.C."/>
            <person name="Visser J."/>
            <person name="Yu J.-H."/>
            <person name="Zhou M."/>
            <person name="Andersen M.R."/>
            <person name="Archer D.B."/>
            <person name="Baker S.E."/>
            <person name="Benoit I."/>
            <person name="Brakhage A.A."/>
            <person name="Braus G.H."/>
            <person name="Fischer R."/>
            <person name="Frisvad J.C."/>
            <person name="Goldman G.H."/>
            <person name="Houbraken J."/>
            <person name="Oakley B."/>
            <person name="Pocsi I."/>
            <person name="Scazzocchio C."/>
            <person name="Seiboth B."/>
            <person name="vanKuyk P.A."/>
            <person name="Wortman J."/>
            <person name="Dyer P.S."/>
            <person name="Grigoriev I.V."/>
        </authorList>
    </citation>
    <scope>NUCLEOTIDE SEQUENCE [LARGE SCALE GENOMIC DNA]</scope>
    <source>
        <strain evidence="3">CBS 101740 / IMI 381727 / IBT 21946</strain>
    </source>
</reference>
<evidence type="ECO:0000313" key="3">
    <source>
        <dbReference type="Proteomes" id="UP000184499"/>
    </source>
</evidence>
<organism evidence="2 3">
    <name type="scientific">Aspergillus brasiliensis (strain CBS 101740 / IMI 381727 / IBT 21946)</name>
    <dbReference type="NCBI Taxonomy" id="767769"/>
    <lineage>
        <taxon>Eukaryota</taxon>
        <taxon>Fungi</taxon>
        <taxon>Dikarya</taxon>
        <taxon>Ascomycota</taxon>
        <taxon>Pezizomycotina</taxon>
        <taxon>Eurotiomycetes</taxon>
        <taxon>Eurotiomycetidae</taxon>
        <taxon>Eurotiales</taxon>
        <taxon>Aspergillaceae</taxon>
        <taxon>Aspergillus</taxon>
        <taxon>Aspergillus subgen. Circumdati</taxon>
    </lineage>
</organism>
<feature type="compositionally biased region" description="Low complexity" evidence="1">
    <location>
        <begin position="42"/>
        <end position="65"/>
    </location>
</feature>
<keyword evidence="3" id="KW-1185">Reference proteome</keyword>